<dbReference type="AlphaFoldDB" id="A0A1R1XPM2"/>
<feature type="region of interest" description="Disordered" evidence="1">
    <location>
        <begin position="473"/>
        <end position="497"/>
    </location>
</feature>
<feature type="compositionally biased region" description="Polar residues" evidence="1">
    <location>
        <begin position="488"/>
        <end position="497"/>
    </location>
</feature>
<dbReference type="Proteomes" id="UP000187429">
    <property type="component" value="Unassembled WGS sequence"/>
</dbReference>
<organism evidence="2 3">
    <name type="scientific">Smittium culicis</name>
    <dbReference type="NCBI Taxonomy" id="133412"/>
    <lineage>
        <taxon>Eukaryota</taxon>
        <taxon>Fungi</taxon>
        <taxon>Fungi incertae sedis</taxon>
        <taxon>Zoopagomycota</taxon>
        <taxon>Kickxellomycotina</taxon>
        <taxon>Harpellomycetes</taxon>
        <taxon>Harpellales</taxon>
        <taxon>Legeriomycetaceae</taxon>
        <taxon>Smittium</taxon>
    </lineage>
</organism>
<sequence length="497" mass="55822">MVIRKPIKRARMLFSDAVKSDDHDRTSNEVYNREETKYPRSVDLKKVTTKYNPQTNKKISTIDMGNYVEVSLKHLVIGGNQSCLKKICSGGSDLKIGCAWPQFKGYHIDAIDRVEDSINWTYHTRHDDQIAKATYFIFDKIEDATKFMPLKLDYGNKQIDLYQTVKPEEDITVINVPNYRDVGILSMIKIIKEQIEPLATIFDICAWCKKKGKTIHPYGMKILVKKLKQDIELPLFLEHDTGFINLFYKGCKEACSYCKSTGHWKSECETLNKIINDRKVRKGGNKIGFVFKSSEARIPELPAELLADPVELNEKIKSKIKKPDDSKENRATNTSSKDDVVAPTTNTETILRGTVGLKKPPAGAISHIKPSHHPIIDGVSKHDTLNDVNKQNVDIINKNEVNFDENLNFSSSEVPSSPINIKKEMLSPKSCGNESSGGFNTPSAHDIMAEKVRLGQISTQKFLDYASNIDGARPGSNLAAMDLDTDPPDQNSSDLDL</sequence>
<keyword evidence="3" id="KW-1185">Reference proteome</keyword>
<evidence type="ECO:0008006" key="4">
    <source>
        <dbReference type="Google" id="ProtNLM"/>
    </source>
</evidence>
<reference evidence="3" key="1">
    <citation type="submission" date="2017-01" db="EMBL/GenBank/DDBJ databases">
        <authorList>
            <person name="Wang Y."/>
            <person name="White M."/>
            <person name="Kvist S."/>
            <person name="Moncalvo J.-M."/>
        </authorList>
    </citation>
    <scope>NUCLEOTIDE SEQUENCE [LARGE SCALE GENOMIC DNA]</scope>
    <source>
        <strain evidence="3">ID-206-W2</strain>
    </source>
</reference>
<comment type="caution">
    <text evidence="2">The sequence shown here is derived from an EMBL/GenBank/DDBJ whole genome shotgun (WGS) entry which is preliminary data.</text>
</comment>
<dbReference type="OrthoDB" id="5554389at2759"/>
<accession>A0A1R1XPM2</accession>
<gene>
    <name evidence="2" type="ORF">AYI69_g7784</name>
</gene>
<name>A0A1R1XPM2_9FUNG</name>
<evidence type="ECO:0000313" key="2">
    <source>
        <dbReference type="EMBL" id="OMJ16587.1"/>
    </source>
</evidence>
<feature type="region of interest" description="Disordered" evidence="1">
    <location>
        <begin position="317"/>
        <end position="345"/>
    </location>
</feature>
<evidence type="ECO:0000313" key="3">
    <source>
        <dbReference type="Proteomes" id="UP000187429"/>
    </source>
</evidence>
<dbReference type="EMBL" id="LSSM01003852">
    <property type="protein sequence ID" value="OMJ16587.1"/>
    <property type="molecule type" value="Genomic_DNA"/>
</dbReference>
<proteinExistence type="predicted"/>
<feature type="compositionally biased region" description="Basic and acidic residues" evidence="1">
    <location>
        <begin position="317"/>
        <end position="340"/>
    </location>
</feature>
<protein>
    <recommendedName>
        <fullName evidence="4">CCHC-type domain-containing protein</fullName>
    </recommendedName>
</protein>
<evidence type="ECO:0000256" key="1">
    <source>
        <dbReference type="SAM" id="MobiDB-lite"/>
    </source>
</evidence>